<evidence type="ECO:0000256" key="2">
    <source>
        <dbReference type="ARBA" id="ARBA00010157"/>
    </source>
</evidence>
<dbReference type="SUPFAM" id="SSF82866">
    <property type="entry name" value="Multidrug efflux transporter AcrB transmembrane domain"/>
    <property type="match status" value="1"/>
</dbReference>
<evidence type="ECO:0000259" key="7">
    <source>
        <dbReference type="Pfam" id="PF03176"/>
    </source>
</evidence>
<evidence type="ECO:0000256" key="6">
    <source>
        <dbReference type="ARBA" id="ARBA00023136"/>
    </source>
</evidence>
<name>A0ABP4EZC7_9ACTN</name>
<dbReference type="Proteomes" id="UP001499979">
    <property type="component" value="Unassembled WGS sequence"/>
</dbReference>
<keyword evidence="3" id="KW-1003">Cell membrane</keyword>
<comment type="caution">
    <text evidence="8">The sequence shown here is derived from an EMBL/GenBank/DDBJ whole genome shotgun (WGS) entry which is preliminary data.</text>
</comment>
<sequence>MITSAGIIFASTFVALLSSPVVTLAETGFAVAAGLLLDTFVVRSLIVPACAALLEDHNWWPTRMLRHGIG</sequence>
<dbReference type="RefSeq" id="WP_343908380.1">
    <property type="nucleotide sequence ID" value="NZ_BAAAJE010000015.1"/>
</dbReference>
<comment type="subcellular location">
    <subcellularLocation>
        <location evidence="1">Cell membrane</location>
        <topology evidence="1">Multi-pass membrane protein</topology>
    </subcellularLocation>
</comment>
<evidence type="ECO:0000256" key="3">
    <source>
        <dbReference type="ARBA" id="ARBA00022475"/>
    </source>
</evidence>
<gene>
    <name evidence="8" type="ORF">GCM10009606_29880</name>
</gene>
<evidence type="ECO:0000256" key="1">
    <source>
        <dbReference type="ARBA" id="ARBA00004651"/>
    </source>
</evidence>
<keyword evidence="9" id="KW-1185">Reference proteome</keyword>
<dbReference type="EMBL" id="BAAAJE010000015">
    <property type="protein sequence ID" value="GAA1149173.1"/>
    <property type="molecule type" value="Genomic_DNA"/>
</dbReference>
<keyword evidence="5" id="KW-1133">Transmembrane helix</keyword>
<evidence type="ECO:0000256" key="4">
    <source>
        <dbReference type="ARBA" id="ARBA00022692"/>
    </source>
</evidence>
<proteinExistence type="inferred from homology"/>
<comment type="similarity">
    <text evidence="2">Belongs to the resistance-nodulation-cell division (RND) (TC 2.A.6) family. MmpL subfamily.</text>
</comment>
<accession>A0ABP4EZC7</accession>
<evidence type="ECO:0000313" key="9">
    <source>
        <dbReference type="Proteomes" id="UP001499979"/>
    </source>
</evidence>
<organism evidence="8 9">
    <name type="scientific">Nocardioides aquiterrae</name>
    <dbReference type="NCBI Taxonomy" id="203799"/>
    <lineage>
        <taxon>Bacteria</taxon>
        <taxon>Bacillati</taxon>
        <taxon>Actinomycetota</taxon>
        <taxon>Actinomycetes</taxon>
        <taxon>Propionibacteriales</taxon>
        <taxon>Nocardioidaceae</taxon>
        <taxon>Nocardioides</taxon>
    </lineage>
</organism>
<dbReference type="PANTHER" id="PTHR33406:SF6">
    <property type="entry name" value="MEMBRANE PROTEIN YDGH-RELATED"/>
    <property type="match status" value="1"/>
</dbReference>
<dbReference type="InterPro" id="IPR050545">
    <property type="entry name" value="Mycobact_MmpL"/>
</dbReference>
<dbReference type="PANTHER" id="PTHR33406">
    <property type="entry name" value="MEMBRANE PROTEIN MJ1562-RELATED"/>
    <property type="match status" value="1"/>
</dbReference>
<dbReference type="InterPro" id="IPR004869">
    <property type="entry name" value="MMPL_dom"/>
</dbReference>
<evidence type="ECO:0000256" key="5">
    <source>
        <dbReference type="ARBA" id="ARBA00022989"/>
    </source>
</evidence>
<feature type="domain" description="Membrane transport protein MMPL" evidence="7">
    <location>
        <begin position="2"/>
        <end position="62"/>
    </location>
</feature>
<keyword evidence="6" id="KW-0472">Membrane</keyword>
<dbReference type="Pfam" id="PF03176">
    <property type="entry name" value="MMPL"/>
    <property type="match status" value="1"/>
</dbReference>
<protein>
    <recommendedName>
        <fullName evidence="7">Membrane transport protein MMPL domain-containing protein</fullName>
    </recommendedName>
</protein>
<evidence type="ECO:0000313" key="8">
    <source>
        <dbReference type="EMBL" id="GAA1149173.1"/>
    </source>
</evidence>
<reference evidence="9" key="1">
    <citation type="journal article" date="2019" name="Int. J. Syst. Evol. Microbiol.">
        <title>The Global Catalogue of Microorganisms (GCM) 10K type strain sequencing project: providing services to taxonomists for standard genome sequencing and annotation.</title>
        <authorList>
            <consortium name="The Broad Institute Genomics Platform"/>
            <consortium name="The Broad Institute Genome Sequencing Center for Infectious Disease"/>
            <person name="Wu L."/>
            <person name="Ma J."/>
        </authorList>
    </citation>
    <scope>NUCLEOTIDE SEQUENCE [LARGE SCALE GENOMIC DNA]</scope>
    <source>
        <strain evidence="9">JCM 11813</strain>
    </source>
</reference>
<keyword evidence="4" id="KW-0812">Transmembrane</keyword>